<keyword evidence="2" id="KW-1133">Transmembrane helix</keyword>
<evidence type="ECO:0000256" key="1">
    <source>
        <dbReference type="SAM" id="MobiDB-lite"/>
    </source>
</evidence>
<dbReference type="EMBL" id="FQXK01000021">
    <property type="protein sequence ID" value="SHI26010.1"/>
    <property type="molecule type" value="Genomic_DNA"/>
</dbReference>
<gene>
    <name evidence="3" type="ORF">SAMN02745229_02507</name>
</gene>
<name>A0A1M5ZP56_BUTFI</name>
<organism evidence="3 4">
    <name type="scientific">Butyrivibrio fibrisolvens DSM 3071</name>
    <dbReference type="NCBI Taxonomy" id="1121131"/>
    <lineage>
        <taxon>Bacteria</taxon>
        <taxon>Bacillati</taxon>
        <taxon>Bacillota</taxon>
        <taxon>Clostridia</taxon>
        <taxon>Lachnospirales</taxon>
        <taxon>Lachnospiraceae</taxon>
        <taxon>Butyrivibrio</taxon>
    </lineage>
</organism>
<dbReference type="PROSITE" id="PS51257">
    <property type="entry name" value="PROKAR_LIPOPROTEIN"/>
    <property type="match status" value="1"/>
</dbReference>
<evidence type="ECO:0000313" key="3">
    <source>
        <dbReference type="EMBL" id="SHI26010.1"/>
    </source>
</evidence>
<proteinExistence type="predicted"/>
<dbReference type="AlphaFoldDB" id="A0A1M5ZP56"/>
<keyword evidence="2" id="KW-0472">Membrane</keyword>
<keyword evidence="2" id="KW-0812">Transmembrane</keyword>
<dbReference type="Proteomes" id="UP000184278">
    <property type="component" value="Unassembled WGS sequence"/>
</dbReference>
<accession>A0A1M5ZP56</accession>
<evidence type="ECO:0000313" key="4">
    <source>
        <dbReference type="Proteomes" id="UP000184278"/>
    </source>
</evidence>
<sequence>MKEEKFMNSKFVQMFTVGVSCTCLICAAVVTYSVNSKKNNTVRVESRDEFLSVNQDLLPQTVETIADDQGQKILDALFTGKEIPNTDTDVCIWAESDNDNVQTVLEDTSIDLKLHYNKENDEMVTQMCLTENGNETISMNASIVGDKATIYCPEIDQNFYTLSKDQFLYGIGSVTGIGEGGSKTPDSEADGNDTDSDNTDADNDNTDTAQQSADPSSSELAEILEVILTAVTQDNIQVINDNSVCLSHFDEDITGTTYICTPGSKDFQNMLNSLADYMDSHESARIYVHNMLGEASLFNYRIGKLEKLLINEDGALRDNAKDIADKLAGRDFNWTVSSDETGTGRYLNLSFYVEKIKIELTCEKSLAGGSYTSVSLDDSFISFMAMPDAEEINNISSLGLSYGKTTVTAGGKDHSSDIEITTRKSDDGDADETIMEFYGGENIGNIALHIESKASCTAQIPKVSEELQKDMTLYSDEEVLELFKTYKNGLASILLKSKVLGIVL</sequence>
<feature type="transmembrane region" description="Helical" evidence="2">
    <location>
        <begin position="12"/>
        <end position="34"/>
    </location>
</feature>
<feature type="region of interest" description="Disordered" evidence="1">
    <location>
        <begin position="178"/>
        <end position="217"/>
    </location>
</feature>
<reference evidence="4" key="1">
    <citation type="submission" date="2016-11" db="EMBL/GenBank/DDBJ databases">
        <authorList>
            <person name="Varghese N."/>
            <person name="Submissions S."/>
        </authorList>
    </citation>
    <scope>NUCLEOTIDE SEQUENCE [LARGE SCALE GENOMIC DNA]</scope>
    <source>
        <strain evidence="4">DSM 3071</strain>
    </source>
</reference>
<protein>
    <submittedName>
        <fullName evidence="3">Uncharacterized protein</fullName>
    </submittedName>
</protein>
<feature type="compositionally biased region" description="Acidic residues" evidence="1">
    <location>
        <begin position="187"/>
        <end position="205"/>
    </location>
</feature>
<keyword evidence="4" id="KW-1185">Reference proteome</keyword>
<evidence type="ECO:0000256" key="2">
    <source>
        <dbReference type="SAM" id="Phobius"/>
    </source>
</evidence>